<reference evidence="4" key="1">
    <citation type="journal article" date="2019" name="Int. J. Syst. Evol. Microbiol.">
        <title>The Global Catalogue of Microorganisms (GCM) 10K type strain sequencing project: providing services to taxonomists for standard genome sequencing and annotation.</title>
        <authorList>
            <consortium name="The Broad Institute Genomics Platform"/>
            <consortium name="The Broad Institute Genome Sequencing Center for Infectious Disease"/>
            <person name="Wu L."/>
            <person name="Ma J."/>
        </authorList>
    </citation>
    <scope>NUCLEOTIDE SEQUENCE [LARGE SCALE GENOMIC DNA]</scope>
    <source>
        <strain evidence="4">CCUG 56029</strain>
    </source>
</reference>
<feature type="chain" id="PRO_5045772617" description="Antifreeze glycopeptide polyprotein" evidence="2">
    <location>
        <begin position="25"/>
        <end position="543"/>
    </location>
</feature>
<proteinExistence type="predicted"/>
<feature type="region of interest" description="Disordered" evidence="1">
    <location>
        <begin position="32"/>
        <end position="92"/>
    </location>
</feature>
<dbReference type="Proteomes" id="UP001597213">
    <property type="component" value="Unassembled WGS sequence"/>
</dbReference>
<gene>
    <name evidence="3" type="ORF">ACFSCT_04515</name>
</gene>
<feature type="signal peptide" evidence="2">
    <location>
        <begin position="1"/>
        <end position="24"/>
    </location>
</feature>
<evidence type="ECO:0008006" key="5">
    <source>
        <dbReference type="Google" id="ProtNLM"/>
    </source>
</evidence>
<accession>A0ABW4R4A9</accession>
<evidence type="ECO:0000313" key="3">
    <source>
        <dbReference type="EMBL" id="MFD1880975.1"/>
    </source>
</evidence>
<dbReference type="EMBL" id="JBHUEN010000013">
    <property type="protein sequence ID" value="MFD1880975.1"/>
    <property type="molecule type" value="Genomic_DNA"/>
</dbReference>
<name>A0ABW4R4A9_9RHOB</name>
<evidence type="ECO:0000256" key="1">
    <source>
        <dbReference type="SAM" id="MobiDB-lite"/>
    </source>
</evidence>
<evidence type="ECO:0000256" key="2">
    <source>
        <dbReference type="SAM" id="SignalP"/>
    </source>
</evidence>
<evidence type="ECO:0000313" key="4">
    <source>
        <dbReference type="Proteomes" id="UP001597213"/>
    </source>
</evidence>
<protein>
    <recommendedName>
        <fullName evidence="5">Antifreeze glycopeptide polyprotein</fullName>
    </recommendedName>
</protein>
<keyword evidence="2" id="KW-0732">Signal</keyword>
<sequence>MAARLPAIAAAAALSMGCGATAFAQQGPLSSNDWLTGKGAPPPPVSTWRPGDPLPGDAVGRRPKSPPVAQSGAVESVGVSRLDGENPDSKGVVAAREAGLPVDLWGESEPETLATLIQSAGRPVLPAMQTLLRRALLTQLDPPRGNGAPGALFLARVDSLLSQGALQDAAQLLDAAGPADAQRFRRQFDVAVLSGDESHACDIIRKTPGVAPDQAARIFCLALSGDWNAAALTFRGAVALGEITPPMDALMARYLDDSYADATDQIGPPQETPSPLVYRLHEAIGEPLATASLPLVFSAADLRSNSGWKAQIEAAERLARAGSLDPAQLRSIYSEQQPPASGGVWDRAAAIQKLTGALQSSDSAAVDAALPPAWDQMAAAGLSGALAAMAAPELSGFPNLSGRAAQIALWIAAMEGQQPANATPAPADDRDAFIAALARGDTSSTPAPAADPQGVAAMLKTVFDAPAPAVDALSGPFAELIAANRRGEALLRAIPAVDAATEGDLNRASAGLLALRALGQEDPARRAAVQIMLLGPRSGTDPG</sequence>
<keyword evidence="4" id="KW-1185">Reference proteome</keyword>
<dbReference type="RefSeq" id="WP_379140458.1">
    <property type="nucleotide sequence ID" value="NZ_JBHUEN010000013.1"/>
</dbReference>
<organism evidence="3 4">
    <name type="scientific">Paracoccus pacificus</name>
    <dbReference type="NCBI Taxonomy" id="1463598"/>
    <lineage>
        <taxon>Bacteria</taxon>
        <taxon>Pseudomonadati</taxon>
        <taxon>Pseudomonadota</taxon>
        <taxon>Alphaproteobacteria</taxon>
        <taxon>Rhodobacterales</taxon>
        <taxon>Paracoccaceae</taxon>
        <taxon>Paracoccus</taxon>
    </lineage>
</organism>
<comment type="caution">
    <text evidence="3">The sequence shown here is derived from an EMBL/GenBank/DDBJ whole genome shotgun (WGS) entry which is preliminary data.</text>
</comment>
<dbReference type="PROSITE" id="PS51257">
    <property type="entry name" value="PROKAR_LIPOPROTEIN"/>
    <property type="match status" value="1"/>
</dbReference>